<evidence type="ECO:0000256" key="2">
    <source>
        <dbReference type="ARBA" id="ARBA00022771"/>
    </source>
</evidence>
<dbReference type="InterPro" id="IPR037274">
    <property type="entry name" value="Znf_CHY_sf"/>
</dbReference>
<dbReference type="InterPro" id="IPR016694">
    <property type="entry name" value="UCP017292"/>
</dbReference>
<sequence>MCKRHPFVKGVNVDHHTRCAHYHTEVDIIAIKFYCCNEYYACYFCHQEVSNHAVSKWPRNRWNERAILCGNCENDLTISEYMASSYCPHCKSRFNEKCSNHFHLYFDMTDPSSDITCNS</sequence>
<keyword evidence="1" id="KW-0479">Metal-binding</keyword>
<dbReference type="PIRSF" id="PIRSF017292">
    <property type="entry name" value="UCP017292_Znf_CHY"/>
    <property type="match status" value="1"/>
</dbReference>
<keyword evidence="6" id="KW-1185">Reference proteome</keyword>
<dbReference type="EMBL" id="CP121671">
    <property type="protein sequence ID" value="WFT72997.1"/>
    <property type="molecule type" value="Genomic_DNA"/>
</dbReference>
<dbReference type="InterPro" id="IPR052604">
    <property type="entry name" value="Mito_Tim_assembly_helper"/>
</dbReference>
<name>A0ABY8ITJ3_9BACI</name>
<organism evidence="5 6">
    <name type="scientific">Halobacillus naozhouensis</name>
    <dbReference type="NCBI Taxonomy" id="554880"/>
    <lineage>
        <taxon>Bacteria</taxon>
        <taxon>Bacillati</taxon>
        <taxon>Bacillota</taxon>
        <taxon>Bacilli</taxon>
        <taxon>Bacillales</taxon>
        <taxon>Bacillaceae</taxon>
        <taxon>Halobacillus</taxon>
    </lineage>
</organism>
<keyword evidence="2" id="KW-0863">Zinc-finger</keyword>
<dbReference type="InterPro" id="IPR008913">
    <property type="entry name" value="Znf_CHY"/>
</dbReference>
<dbReference type="PROSITE" id="PS51266">
    <property type="entry name" value="ZF_CHY"/>
    <property type="match status" value="1"/>
</dbReference>
<dbReference type="PANTHER" id="PTHR28082:SF1">
    <property type="entry name" value="HELPER OF TIM PROTEIN 13"/>
    <property type="match status" value="1"/>
</dbReference>
<dbReference type="Proteomes" id="UP001221597">
    <property type="component" value="Chromosome"/>
</dbReference>
<evidence type="ECO:0000256" key="1">
    <source>
        <dbReference type="ARBA" id="ARBA00022723"/>
    </source>
</evidence>
<gene>
    <name evidence="5" type="ORF">P9989_11295</name>
</gene>
<feature type="domain" description="CHY-type" evidence="4">
    <location>
        <begin position="12"/>
        <end position="92"/>
    </location>
</feature>
<dbReference type="SUPFAM" id="SSF161219">
    <property type="entry name" value="CHY zinc finger-like"/>
    <property type="match status" value="1"/>
</dbReference>
<proteinExistence type="predicted"/>
<dbReference type="PANTHER" id="PTHR28082">
    <property type="entry name" value="ZINC FINGER PROTEIN"/>
    <property type="match status" value="1"/>
</dbReference>
<evidence type="ECO:0000313" key="5">
    <source>
        <dbReference type="EMBL" id="WFT72997.1"/>
    </source>
</evidence>
<protein>
    <submittedName>
        <fullName evidence="5">CHY zinc finger protein</fullName>
    </submittedName>
</protein>
<accession>A0ABY8ITJ3</accession>
<dbReference type="Pfam" id="PF05495">
    <property type="entry name" value="zf-CHY"/>
    <property type="match status" value="1"/>
</dbReference>
<reference evidence="5 6" key="1">
    <citation type="submission" date="2023-04" db="EMBL/GenBank/DDBJ databases">
        <title>Genome sequence of Halobacillus naozhouensis KACC 21980.</title>
        <authorList>
            <person name="Kim S."/>
            <person name="Heo J."/>
            <person name="Kwon S.-W."/>
        </authorList>
    </citation>
    <scope>NUCLEOTIDE SEQUENCE [LARGE SCALE GENOMIC DNA]</scope>
    <source>
        <strain evidence="5 6">KCTC 13234</strain>
    </source>
</reference>
<evidence type="ECO:0000259" key="4">
    <source>
        <dbReference type="PROSITE" id="PS51266"/>
    </source>
</evidence>
<dbReference type="RefSeq" id="WP_283075028.1">
    <property type="nucleotide sequence ID" value="NZ_CP121671.1"/>
</dbReference>
<keyword evidence="3" id="KW-0862">Zinc</keyword>
<evidence type="ECO:0000313" key="6">
    <source>
        <dbReference type="Proteomes" id="UP001221597"/>
    </source>
</evidence>
<evidence type="ECO:0000256" key="3">
    <source>
        <dbReference type="ARBA" id="ARBA00022833"/>
    </source>
</evidence>